<dbReference type="AlphaFoldDB" id="A0A9Q0G0S6"/>
<reference evidence="1" key="1">
    <citation type="submission" date="2022-02" db="EMBL/GenBank/DDBJ databases">
        <authorList>
            <person name="Henning P.M."/>
            <person name="McCubbin A.G."/>
            <person name="Shore J.S."/>
        </authorList>
    </citation>
    <scope>NUCLEOTIDE SEQUENCE</scope>
    <source>
        <strain evidence="1">F60SS</strain>
        <tissue evidence="1">Leaves</tissue>
    </source>
</reference>
<evidence type="ECO:0000313" key="2">
    <source>
        <dbReference type="Proteomes" id="UP001141552"/>
    </source>
</evidence>
<dbReference type="EMBL" id="JAKUCV010002772">
    <property type="protein sequence ID" value="KAJ4841459.1"/>
    <property type="molecule type" value="Genomic_DNA"/>
</dbReference>
<organism evidence="1 2">
    <name type="scientific">Turnera subulata</name>
    <dbReference type="NCBI Taxonomy" id="218843"/>
    <lineage>
        <taxon>Eukaryota</taxon>
        <taxon>Viridiplantae</taxon>
        <taxon>Streptophyta</taxon>
        <taxon>Embryophyta</taxon>
        <taxon>Tracheophyta</taxon>
        <taxon>Spermatophyta</taxon>
        <taxon>Magnoliopsida</taxon>
        <taxon>eudicotyledons</taxon>
        <taxon>Gunneridae</taxon>
        <taxon>Pentapetalae</taxon>
        <taxon>rosids</taxon>
        <taxon>fabids</taxon>
        <taxon>Malpighiales</taxon>
        <taxon>Passifloraceae</taxon>
        <taxon>Turnera</taxon>
    </lineage>
</organism>
<dbReference type="Gene3D" id="3.30.70.100">
    <property type="match status" value="1"/>
</dbReference>
<evidence type="ECO:0000313" key="1">
    <source>
        <dbReference type="EMBL" id="KAJ4841459.1"/>
    </source>
</evidence>
<evidence type="ECO:0008006" key="3">
    <source>
        <dbReference type="Google" id="ProtNLM"/>
    </source>
</evidence>
<sequence length="86" mass="9388">MASWIKKEILRLGIYKRKRLVGPSVMPQVQEVVFSADLGCSSCQQRVADAISNIHDVESMVVHVVQKKVAIACKIVAPGSLEKVAV</sequence>
<dbReference type="GO" id="GO:0046872">
    <property type="term" value="F:metal ion binding"/>
    <property type="evidence" value="ECO:0007669"/>
    <property type="project" value="InterPro"/>
</dbReference>
<dbReference type="Proteomes" id="UP001141552">
    <property type="component" value="Unassembled WGS sequence"/>
</dbReference>
<dbReference type="InterPro" id="IPR017969">
    <property type="entry name" value="Heavy-metal-associated_CS"/>
</dbReference>
<proteinExistence type="predicted"/>
<dbReference type="OrthoDB" id="851750at2759"/>
<accession>A0A9Q0G0S6</accession>
<keyword evidence="2" id="KW-1185">Reference proteome</keyword>
<dbReference type="InterPro" id="IPR036163">
    <property type="entry name" value="HMA_dom_sf"/>
</dbReference>
<dbReference type="SUPFAM" id="SSF55008">
    <property type="entry name" value="HMA, heavy metal-associated domain"/>
    <property type="match status" value="1"/>
</dbReference>
<reference evidence="1" key="2">
    <citation type="journal article" date="2023" name="Plants (Basel)">
        <title>Annotation of the Turnera subulata (Passifloraceae) Draft Genome Reveals the S-Locus Evolved after the Divergence of Turneroideae from Passifloroideae in a Stepwise Manner.</title>
        <authorList>
            <person name="Henning P.M."/>
            <person name="Roalson E.H."/>
            <person name="Mir W."/>
            <person name="McCubbin A.G."/>
            <person name="Shore J.S."/>
        </authorList>
    </citation>
    <scope>NUCLEOTIDE SEQUENCE</scope>
    <source>
        <strain evidence="1">F60SS</strain>
    </source>
</reference>
<name>A0A9Q0G0S6_9ROSI</name>
<gene>
    <name evidence="1" type="ORF">Tsubulata_047917</name>
</gene>
<dbReference type="PROSITE" id="PS01047">
    <property type="entry name" value="HMA_1"/>
    <property type="match status" value="1"/>
</dbReference>
<protein>
    <recommendedName>
        <fullName evidence="3">HMA domain-containing protein</fullName>
    </recommendedName>
</protein>
<comment type="caution">
    <text evidence="1">The sequence shown here is derived from an EMBL/GenBank/DDBJ whole genome shotgun (WGS) entry which is preliminary data.</text>
</comment>